<comment type="caution">
    <text evidence="4">The sequence shown here is derived from an EMBL/GenBank/DDBJ whole genome shotgun (WGS) entry which is preliminary data.</text>
</comment>
<dbReference type="GO" id="GO:0005829">
    <property type="term" value="C:cytosol"/>
    <property type="evidence" value="ECO:0007669"/>
    <property type="project" value="TreeGrafter"/>
</dbReference>
<gene>
    <name evidence="4" type="ORF">G3I71_11895</name>
</gene>
<keyword evidence="1" id="KW-0596">Phosphopantetheine</keyword>
<dbReference type="GO" id="GO:0031177">
    <property type="term" value="F:phosphopantetheine binding"/>
    <property type="evidence" value="ECO:0007669"/>
    <property type="project" value="InterPro"/>
</dbReference>
<dbReference type="SUPFAM" id="SSF53474">
    <property type="entry name" value="alpha/beta-Hydrolases"/>
    <property type="match status" value="1"/>
</dbReference>
<evidence type="ECO:0000256" key="2">
    <source>
        <dbReference type="ARBA" id="ARBA00022553"/>
    </source>
</evidence>
<dbReference type="InterPro" id="IPR001031">
    <property type="entry name" value="Thioesterase"/>
</dbReference>
<dbReference type="GO" id="GO:0043041">
    <property type="term" value="P:amino acid activation for nonribosomal peptide biosynthetic process"/>
    <property type="evidence" value="ECO:0007669"/>
    <property type="project" value="TreeGrafter"/>
</dbReference>
<dbReference type="InterPro" id="IPR029058">
    <property type="entry name" value="AB_hydrolase_fold"/>
</dbReference>
<dbReference type="InterPro" id="IPR020806">
    <property type="entry name" value="PKS_PP-bd"/>
</dbReference>
<proteinExistence type="predicted"/>
<accession>A0A6B3BQA6</accession>
<dbReference type="Gene3D" id="1.10.1200.10">
    <property type="entry name" value="ACP-like"/>
    <property type="match status" value="1"/>
</dbReference>
<dbReference type="PROSITE" id="PS50075">
    <property type="entry name" value="CARRIER"/>
    <property type="match status" value="1"/>
</dbReference>
<dbReference type="PANTHER" id="PTHR45527:SF1">
    <property type="entry name" value="FATTY ACID SYNTHASE"/>
    <property type="match status" value="1"/>
</dbReference>
<dbReference type="GO" id="GO:0044550">
    <property type="term" value="P:secondary metabolite biosynthetic process"/>
    <property type="evidence" value="ECO:0007669"/>
    <property type="project" value="TreeGrafter"/>
</dbReference>
<dbReference type="Gene3D" id="3.40.50.1820">
    <property type="entry name" value="alpha/beta hydrolase"/>
    <property type="match status" value="1"/>
</dbReference>
<dbReference type="Pfam" id="PF00975">
    <property type="entry name" value="Thioesterase"/>
    <property type="match status" value="1"/>
</dbReference>
<dbReference type="PANTHER" id="PTHR45527">
    <property type="entry name" value="NONRIBOSOMAL PEPTIDE SYNTHETASE"/>
    <property type="match status" value="1"/>
</dbReference>
<sequence>MALDRSETVQILSEIWEDLLAVEVDPDDDFFDLGGYSLLVVNVVAEARKRGLRLEANDIYAHKTPAAIAVALSPDGESATVPTANDPDFGSVWETGLSPLETEPAATLVPLAPEGSGTPVFCFHWGTGNVRFMRDLVDSFRGERPAYGLEMAGMWSRERPVLSIAEMATRYLREIRTVQPQGPYLFVGPCAGGRIAYEIARLLEENGESAAVLAVVNTMPPGTTELDPSWGLRELYDFRINSLRSRFEVPDLLTDQERVMRGMVEIAWLDEDVDPADLHWRQAVWAAGIFAQEHYEPRPYGGEVTVFQLAENAAREDADWGRLAAVTETHTYESAGTLPLLREAAFAEALAKKLASFSG</sequence>
<evidence type="ECO:0000259" key="3">
    <source>
        <dbReference type="PROSITE" id="PS50075"/>
    </source>
</evidence>
<organism evidence="4">
    <name type="scientific">Streptomyces sp. SID12501</name>
    <dbReference type="NCBI Taxonomy" id="2706042"/>
    <lineage>
        <taxon>Bacteria</taxon>
        <taxon>Bacillati</taxon>
        <taxon>Actinomycetota</taxon>
        <taxon>Actinomycetes</taxon>
        <taxon>Kitasatosporales</taxon>
        <taxon>Streptomycetaceae</taxon>
        <taxon>Streptomyces</taxon>
    </lineage>
</organism>
<dbReference type="RefSeq" id="WP_164313944.1">
    <property type="nucleotide sequence ID" value="NZ_JAAGLU010000008.1"/>
</dbReference>
<name>A0A6B3BQA6_9ACTN</name>
<feature type="domain" description="Carrier" evidence="3">
    <location>
        <begin position="3"/>
        <end position="76"/>
    </location>
</feature>
<dbReference type="AlphaFoldDB" id="A0A6B3BQA6"/>
<protein>
    <submittedName>
        <fullName evidence="4">Peptide synthetase</fullName>
    </submittedName>
</protein>
<evidence type="ECO:0000256" key="1">
    <source>
        <dbReference type="ARBA" id="ARBA00022450"/>
    </source>
</evidence>
<dbReference type="EMBL" id="JAAGLU010000008">
    <property type="protein sequence ID" value="NEC86502.1"/>
    <property type="molecule type" value="Genomic_DNA"/>
</dbReference>
<dbReference type="SMART" id="SM00823">
    <property type="entry name" value="PKS_PP"/>
    <property type="match status" value="1"/>
</dbReference>
<reference evidence="4" key="1">
    <citation type="submission" date="2020-01" db="EMBL/GenBank/DDBJ databases">
        <title>Insect and environment-associated Actinomycetes.</title>
        <authorList>
            <person name="Currrie C."/>
            <person name="Chevrette M."/>
            <person name="Carlson C."/>
            <person name="Stubbendieck R."/>
            <person name="Wendt-Pienkowski E."/>
        </authorList>
    </citation>
    <scope>NUCLEOTIDE SEQUENCE</scope>
    <source>
        <strain evidence="4">SID12501</strain>
    </source>
</reference>
<evidence type="ECO:0000313" key="4">
    <source>
        <dbReference type="EMBL" id="NEC86502.1"/>
    </source>
</evidence>
<dbReference type="InterPro" id="IPR036736">
    <property type="entry name" value="ACP-like_sf"/>
</dbReference>
<dbReference type="GO" id="GO:0017000">
    <property type="term" value="P:antibiotic biosynthetic process"/>
    <property type="evidence" value="ECO:0007669"/>
    <property type="project" value="UniProtKB-ARBA"/>
</dbReference>
<dbReference type="Pfam" id="PF00550">
    <property type="entry name" value="PP-binding"/>
    <property type="match status" value="1"/>
</dbReference>
<dbReference type="SUPFAM" id="SSF47336">
    <property type="entry name" value="ACP-like"/>
    <property type="match status" value="1"/>
</dbReference>
<dbReference type="InterPro" id="IPR009081">
    <property type="entry name" value="PP-bd_ACP"/>
</dbReference>
<keyword evidence="2" id="KW-0597">Phosphoprotein</keyword>